<feature type="transmembrane region" description="Helical" evidence="6">
    <location>
        <begin position="279"/>
        <end position="297"/>
    </location>
</feature>
<dbReference type="InterPro" id="IPR011701">
    <property type="entry name" value="MFS"/>
</dbReference>
<name>A0ABP9HMQ1_9ACTN</name>
<evidence type="ECO:0000256" key="5">
    <source>
        <dbReference type="ARBA" id="ARBA00023136"/>
    </source>
</evidence>
<protein>
    <submittedName>
        <fullName evidence="7">MFS transporter</fullName>
    </submittedName>
</protein>
<keyword evidence="2" id="KW-1003">Cell membrane</keyword>
<dbReference type="CDD" id="cd06173">
    <property type="entry name" value="MFS_MefA_like"/>
    <property type="match status" value="1"/>
</dbReference>
<keyword evidence="3 6" id="KW-0812">Transmembrane</keyword>
<evidence type="ECO:0000256" key="6">
    <source>
        <dbReference type="SAM" id="Phobius"/>
    </source>
</evidence>
<feature type="transmembrane region" description="Helical" evidence="6">
    <location>
        <begin position="67"/>
        <end position="89"/>
    </location>
</feature>
<dbReference type="SUPFAM" id="SSF103473">
    <property type="entry name" value="MFS general substrate transporter"/>
    <property type="match status" value="1"/>
</dbReference>
<feature type="transmembrane region" description="Helical" evidence="6">
    <location>
        <begin position="365"/>
        <end position="389"/>
    </location>
</feature>
<evidence type="ECO:0000256" key="2">
    <source>
        <dbReference type="ARBA" id="ARBA00022475"/>
    </source>
</evidence>
<feature type="transmembrane region" description="Helical" evidence="6">
    <location>
        <begin position="309"/>
        <end position="327"/>
    </location>
</feature>
<feature type="transmembrane region" description="Helical" evidence="6">
    <location>
        <begin position="401"/>
        <end position="421"/>
    </location>
</feature>
<evidence type="ECO:0000256" key="4">
    <source>
        <dbReference type="ARBA" id="ARBA00022989"/>
    </source>
</evidence>
<evidence type="ECO:0000313" key="8">
    <source>
        <dbReference type="Proteomes" id="UP001500466"/>
    </source>
</evidence>
<sequence>MTTQTPAPATRPATAAAASDPRSLLLRHRDFTLLWCGEVAGKFGASVTGIAMPLTAITVLDAGTFEVGVLAAAAWLPWLLIGLPVGAWVDRWPRRPVMLASAGFSTALFAAVPVLAHTGVLSIGVLLAAAFLGGVAAVFFQTAYTAYLPRILAPEDQAEGNAKLHGSASAAQLAGRGAGGLVAHAAGTVNALLVNSATFAASAACLAAIRHREPARPRTPRPRGALAAEVREGLALVFRDPWLRTLTLFSTASNVALIGLQTLQVVFLVRTVGLDERTVGLLIATTGAGGIAGAFAARRAATRLGTARASLVFELGVGSLTLLTPLTTAGWGLVWFAAGGFATSAGVVAGNVVKVGFHQAYCPPALLGRVGASTAFLNYGIIPVGALLAGTLGTALGPRTAVWITAAGVPATALILWFSPLRTVRDLPTRNPTPAHA</sequence>
<feature type="transmembrane region" description="Helical" evidence="6">
    <location>
        <begin position="333"/>
        <end position="353"/>
    </location>
</feature>
<reference evidence="8" key="1">
    <citation type="journal article" date="2019" name="Int. J. Syst. Evol. Microbiol.">
        <title>The Global Catalogue of Microorganisms (GCM) 10K type strain sequencing project: providing services to taxonomists for standard genome sequencing and annotation.</title>
        <authorList>
            <consortium name="The Broad Institute Genomics Platform"/>
            <consortium name="The Broad Institute Genome Sequencing Center for Infectious Disease"/>
            <person name="Wu L."/>
            <person name="Ma J."/>
        </authorList>
    </citation>
    <scope>NUCLEOTIDE SEQUENCE [LARGE SCALE GENOMIC DNA]</scope>
    <source>
        <strain evidence="8">JCM 17986</strain>
    </source>
</reference>
<keyword evidence="4 6" id="KW-1133">Transmembrane helix</keyword>
<dbReference type="PANTHER" id="PTHR23513:SF6">
    <property type="entry name" value="MAJOR FACILITATOR SUPERFAMILY ASSOCIATED DOMAIN-CONTAINING PROTEIN"/>
    <property type="match status" value="1"/>
</dbReference>
<dbReference type="Proteomes" id="UP001500466">
    <property type="component" value="Unassembled WGS sequence"/>
</dbReference>
<feature type="transmembrane region" description="Helical" evidence="6">
    <location>
        <begin position="96"/>
        <end position="115"/>
    </location>
</feature>
<keyword evidence="5 6" id="KW-0472">Membrane</keyword>
<organism evidence="7 8">
    <name type="scientific">Yinghuangia aomiensis</name>
    <dbReference type="NCBI Taxonomy" id="676205"/>
    <lineage>
        <taxon>Bacteria</taxon>
        <taxon>Bacillati</taxon>
        <taxon>Actinomycetota</taxon>
        <taxon>Actinomycetes</taxon>
        <taxon>Kitasatosporales</taxon>
        <taxon>Streptomycetaceae</taxon>
        <taxon>Yinghuangia</taxon>
    </lineage>
</organism>
<evidence type="ECO:0000313" key="7">
    <source>
        <dbReference type="EMBL" id="GAA4974545.1"/>
    </source>
</evidence>
<dbReference type="PANTHER" id="PTHR23513">
    <property type="entry name" value="INTEGRAL MEMBRANE EFFLUX PROTEIN-RELATED"/>
    <property type="match status" value="1"/>
</dbReference>
<evidence type="ECO:0000256" key="3">
    <source>
        <dbReference type="ARBA" id="ARBA00022692"/>
    </source>
</evidence>
<proteinExistence type="predicted"/>
<dbReference type="Pfam" id="PF07690">
    <property type="entry name" value="MFS_1"/>
    <property type="match status" value="1"/>
</dbReference>
<keyword evidence="8" id="KW-1185">Reference proteome</keyword>
<comment type="subcellular location">
    <subcellularLocation>
        <location evidence="1">Cell membrane</location>
        <topology evidence="1">Multi-pass membrane protein</topology>
    </subcellularLocation>
</comment>
<accession>A0ABP9HMQ1</accession>
<comment type="caution">
    <text evidence="7">The sequence shown here is derived from an EMBL/GenBank/DDBJ whole genome shotgun (WGS) entry which is preliminary data.</text>
</comment>
<feature type="transmembrane region" description="Helical" evidence="6">
    <location>
        <begin position="121"/>
        <end position="140"/>
    </location>
</feature>
<dbReference type="Gene3D" id="1.20.1250.20">
    <property type="entry name" value="MFS general substrate transporter like domains"/>
    <property type="match status" value="1"/>
</dbReference>
<dbReference type="InterPro" id="IPR036259">
    <property type="entry name" value="MFS_trans_sf"/>
</dbReference>
<evidence type="ECO:0000256" key="1">
    <source>
        <dbReference type="ARBA" id="ARBA00004651"/>
    </source>
</evidence>
<gene>
    <name evidence="7" type="ORF">GCM10023205_46520</name>
</gene>
<feature type="transmembrane region" description="Helical" evidence="6">
    <location>
        <begin position="246"/>
        <end position="267"/>
    </location>
</feature>
<dbReference type="EMBL" id="BAABHS010000016">
    <property type="protein sequence ID" value="GAA4974545.1"/>
    <property type="molecule type" value="Genomic_DNA"/>
</dbReference>